<sequence length="171" mass="19196">MSGYVVVKSQCPLNNLGEILLDILTSATQWAIVFSGIFLWMGMLTGVWKYYQIRHTERARAHYYVDIAHRSSLLYAAASLILAALSHFTVLSHLVALLCILANLFFFTFAILSYILHGLLQDTTNQFKQPHQLGRWTLPNWMMTFAMVSLIVAELGATAILLGGTIIKFIS</sequence>
<keyword evidence="1" id="KW-0472">Membrane</keyword>
<dbReference type="AlphaFoldDB" id="A0A2U3MUV0"/>
<feature type="transmembrane region" description="Helical" evidence="1">
    <location>
        <begin position="72"/>
        <end position="89"/>
    </location>
</feature>
<name>A0A2U3MUV0_9GAMM</name>
<organism evidence="2 3">
    <name type="scientific">Acinetobacter stercoris</name>
    <dbReference type="NCBI Taxonomy" id="2126983"/>
    <lineage>
        <taxon>Bacteria</taxon>
        <taxon>Pseudomonadati</taxon>
        <taxon>Pseudomonadota</taxon>
        <taxon>Gammaproteobacteria</taxon>
        <taxon>Moraxellales</taxon>
        <taxon>Moraxellaceae</taxon>
        <taxon>Acinetobacter</taxon>
    </lineage>
</organism>
<dbReference type="InParanoid" id="A0A2U3MUV0"/>
<feature type="transmembrane region" description="Helical" evidence="1">
    <location>
        <begin position="95"/>
        <end position="120"/>
    </location>
</feature>
<protein>
    <submittedName>
        <fullName evidence="2">Uncharacterized protein</fullName>
    </submittedName>
</protein>
<keyword evidence="1" id="KW-1133">Transmembrane helix</keyword>
<keyword evidence="3" id="KW-1185">Reference proteome</keyword>
<proteinExistence type="predicted"/>
<evidence type="ECO:0000313" key="3">
    <source>
        <dbReference type="Proteomes" id="UP000245974"/>
    </source>
</evidence>
<feature type="transmembrane region" description="Helical" evidence="1">
    <location>
        <begin position="30"/>
        <end position="51"/>
    </location>
</feature>
<evidence type="ECO:0000256" key="1">
    <source>
        <dbReference type="SAM" id="Phobius"/>
    </source>
</evidence>
<dbReference type="EMBL" id="OOGT01000009">
    <property type="protein sequence ID" value="SPL69174.1"/>
    <property type="molecule type" value="Genomic_DNA"/>
</dbReference>
<feature type="transmembrane region" description="Helical" evidence="1">
    <location>
        <begin position="141"/>
        <end position="167"/>
    </location>
</feature>
<keyword evidence="1" id="KW-0812">Transmembrane</keyword>
<dbReference type="Proteomes" id="UP000245974">
    <property type="component" value="Unassembled WGS sequence"/>
</dbReference>
<accession>A0A2U3MUV0</accession>
<reference evidence="3" key="1">
    <citation type="submission" date="2018-03" db="EMBL/GenBank/DDBJ databases">
        <authorList>
            <person name="Blom J."/>
        </authorList>
    </citation>
    <scope>NUCLEOTIDE SEQUENCE [LARGE SCALE GENOMIC DNA]</scope>
    <source>
        <strain evidence="3">KPC-SM-21</strain>
    </source>
</reference>
<evidence type="ECO:0000313" key="2">
    <source>
        <dbReference type="EMBL" id="SPL69174.1"/>
    </source>
</evidence>
<gene>
    <name evidence="2" type="ORF">KPC_0352</name>
</gene>